<dbReference type="InterPro" id="IPR036869">
    <property type="entry name" value="J_dom_sf"/>
</dbReference>
<evidence type="ECO:0000313" key="4">
    <source>
        <dbReference type="Proteomes" id="UP000266723"/>
    </source>
</evidence>
<reference evidence="3 4" key="1">
    <citation type="journal article" date="2020" name="BMC Genomics">
        <title>Intraspecific diversification of the crop wild relative Brassica cretica Lam. using demographic model selection.</title>
        <authorList>
            <person name="Kioukis A."/>
            <person name="Michalopoulou V.A."/>
            <person name="Briers L."/>
            <person name="Pirintsos S."/>
            <person name="Studholme D.J."/>
            <person name="Pavlidis P."/>
            <person name="Sarris P.F."/>
        </authorList>
    </citation>
    <scope>NUCLEOTIDE SEQUENCE [LARGE SCALE GENOMIC DNA]</scope>
    <source>
        <strain evidence="4">cv. PFS-1207/04</strain>
    </source>
</reference>
<dbReference type="SUPFAM" id="SSF46565">
    <property type="entry name" value="Chaperone J-domain"/>
    <property type="match status" value="1"/>
</dbReference>
<protein>
    <recommendedName>
        <fullName evidence="2">J domain-containing protein</fullName>
    </recommendedName>
</protein>
<evidence type="ECO:0000256" key="1">
    <source>
        <dbReference type="SAM" id="MobiDB-lite"/>
    </source>
</evidence>
<dbReference type="SMART" id="SM00271">
    <property type="entry name" value="DnaJ"/>
    <property type="match status" value="1"/>
</dbReference>
<feature type="compositionally biased region" description="Basic and acidic residues" evidence="1">
    <location>
        <begin position="596"/>
        <end position="611"/>
    </location>
</feature>
<evidence type="ECO:0000259" key="2">
    <source>
        <dbReference type="PROSITE" id="PS50076"/>
    </source>
</evidence>
<dbReference type="InterPro" id="IPR024593">
    <property type="entry name" value="DUF3444"/>
</dbReference>
<dbReference type="InterPro" id="IPR056988">
    <property type="entry name" value="Zn_ribbon_pln"/>
</dbReference>
<feature type="compositionally biased region" description="Polar residues" evidence="1">
    <location>
        <begin position="1209"/>
        <end position="1223"/>
    </location>
</feature>
<evidence type="ECO:0000313" key="3">
    <source>
        <dbReference type="EMBL" id="KAF3609590.1"/>
    </source>
</evidence>
<dbReference type="PANTHER" id="PTHR45089">
    <property type="entry name" value="DNAJ HEAT SHOCK AMINO-TERMINAL DOMAIN PROTEIN-RELATED"/>
    <property type="match status" value="1"/>
</dbReference>
<dbReference type="InterPro" id="IPR001623">
    <property type="entry name" value="DnaJ_domain"/>
</dbReference>
<dbReference type="Proteomes" id="UP000266723">
    <property type="component" value="Unassembled WGS sequence"/>
</dbReference>
<feature type="compositionally biased region" description="Basic residues" evidence="1">
    <location>
        <begin position="548"/>
        <end position="558"/>
    </location>
</feature>
<dbReference type="Pfam" id="PF23551">
    <property type="entry name" value="Zn_ribbon_20"/>
    <property type="match status" value="1"/>
</dbReference>
<feature type="compositionally biased region" description="Basic and acidic residues" evidence="1">
    <location>
        <begin position="643"/>
        <end position="657"/>
    </location>
</feature>
<feature type="compositionally biased region" description="Polar residues" evidence="1">
    <location>
        <begin position="773"/>
        <end position="786"/>
    </location>
</feature>
<feature type="region of interest" description="Disordered" evidence="1">
    <location>
        <begin position="94"/>
        <end position="114"/>
    </location>
</feature>
<feature type="compositionally biased region" description="Polar residues" evidence="1">
    <location>
        <begin position="1240"/>
        <end position="1274"/>
    </location>
</feature>
<feature type="compositionally biased region" description="Basic and acidic residues" evidence="1">
    <location>
        <begin position="517"/>
        <end position="532"/>
    </location>
</feature>
<feature type="compositionally biased region" description="Basic and acidic residues" evidence="1">
    <location>
        <begin position="666"/>
        <end position="682"/>
    </location>
</feature>
<accession>A0ABQ7F304</accession>
<dbReference type="PRINTS" id="PR00625">
    <property type="entry name" value="JDOMAIN"/>
</dbReference>
<dbReference type="Pfam" id="PF00226">
    <property type="entry name" value="DnaJ"/>
    <property type="match status" value="1"/>
</dbReference>
<dbReference type="Pfam" id="PF11926">
    <property type="entry name" value="DUF3444"/>
    <property type="match status" value="2"/>
</dbReference>
<dbReference type="Gene3D" id="1.10.287.110">
    <property type="entry name" value="DnaJ domain"/>
    <property type="match status" value="1"/>
</dbReference>
<proteinExistence type="predicted"/>
<keyword evidence="4" id="KW-1185">Reference proteome</keyword>
<dbReference type="PROSITE" id="PS50076">
    <property type="entry name" value="DNAJ_2"/>
    <property type="match status" value="1"/>
</dbReference>
<feature type="region of interest" description="Disordered" evidence="1">
    <location>
        <begin position="437"/>
        <end position="824"/>
    </location>
</feature>
<feature type="compositionally biased region" description="Basic and acidic residues" evidence="1">
    <location>
        <begin position="1182"/>
        <end position="1192"/>
    </location>
</feature>
<feature type="compositionally biased region" description="Basic and acidic residues" evidence="1">
    <location>
        <begin position="1158"/>
        <end position="1167"/>
    </location>
</feature>
<dbReference type="CDD" id="cd06257">
    <property type="entry name" value="DnaJ"/>
    <property type="match status" value="1"/>
</dbReference>
<feature type="compositionally biased region" description="Basic and acidic residues" evidence="1">
    <location>
        <begin position="809"/>
        <end position="821"/>
    </location>
</feature>
<feature type="compositionally biased region" description="Polar residues" evidence="1">
    <location>
        <begin position="437"/>
        <end position="448"/>
    </location>
</feature>
<comment type="caution">
    <text evidence="3">The sequence shown here is derived from an EMBL/GenBank/DDBJ whole genome shotgun (WGS) entry which is preliminary data.</text>
</comment>
<feature type="domain" description="J" evidence="2">
    <location>
        <begin position="283"/>
        <end position="347"/>
    </location>
</feature>
<feature type="compositionally biased region" description="Basic and acidic residues" evidence="1">
    <location>
        <begin position="788"/>
        <end position="802"/>
    </location>
</feature>
<feature type="compositionally biased region" description="Basic and acidic residues" evidence="1">
    <location>
        <begin position="559"/>
        <end position="571"/>
    </location>
</feature>
<dbReference type="PANTHER" id="PTHR45089:SF41">
    <property type="entry name" value="DNAJ HEAT SHOCK N-TERMINAL DOMAIN-CONTAINING PROTEIN"/>
    <property type="match status" value="1"/>
</dbReference>
<dbReference type="EMBL" id="QGKV02000297">
    <property type="protein sequence ID" value="KAF3609590.1"/>
    <property type="molecule type" value="Genomic_DNA"/>
</dbReference>
<gene>
    <name evidence="3" type="ORF">DY000_02051450</name>
</gene>
<feature type="compositionally biased region" description="Low complexity" evidence="1">
    <location>
        <begin position="1142"/>
        <end position="1151"/>
    </location>
</feature>
<organism evidence="3 4">
    <name type="scientific">Brassica cretica</name>
    <name type="common">Mustard</name>
    <dbReference type="NCBI Taxonomy" id="69181"/>
    <lineage>
        <taxon>Eukaryota</taxon>
        <taxon>Viridiplantae</taxon>
        <taxon>Streptophyta</taxon>
        <taxon>Embryophyta</taxon>
        <taxon>Tracheophyta</taxon>
        <taxon>Spermatophyta</taxon>
        <taxon>Magnoliopsida</taxon>
        <taxon>eudicotyledons</taxon>
        <taxon>Gunneridae</taxon>
        <taxon>Pentapetalae</taxon>
        <taxon>rosids</taxon>
        <taxon>malvids</taxon>
        <taxon>Brassicales</taxon>
        <taxon>Brassicaceae</taxon>
        <taxon>Brassiceae</taxon>
        <taxon>Brassica</taxon>
    </lineage>
</organism>
<name>A0ABQ7F304_BRACR</name>
<feature type="region of interest" description="Disordered" evidence="1">
    <location>
        <begin position="1072"/>
        <end position="1278"/>
    </location>
</feature>
<sequence length="1485" mass="163784">MEEVTGLRKKDLELDKEVSFSPSELLKKEIISFRGSALENRSTESSSQAKEKDNGRLRAVLELVADYELGIDLPGDLIAKLMVQGERSAPEVRFSVEHDTSSSTSQTEVRKKQLGQTETVLVRHNGVDEENLGTTLPADVSPSNETSNGNHILLSSTHVTGEGTEEKLSYLWLQPLIVSIISIVFCYGKRELLGLNHLMCALFTVLVSEVLDFERFIMDCNKEEATRAINLAEEKMRGGDFVGAHKLIMKAQRLFPELENIQKLLAVCDVHSSADKKIKGLDDWYGILQVQPSADSDTIKKQYRKLCLLLHPDKNKFPGAEAAFKFVGEANRWLSDQSKRSQYDVRYRSHSLFASKESNANANSLRNSSSANAAAVNIASGLTFWTCCRSCGHRYKYLKVYMNQLMHCSSCQKSYTACNIGSDGVSFSGSTAGVKQFQDQGISRQHPSTGAESGSSAAEMDKNGTVGGKLNKRNRKKQKRGSSNKKPKKDESCTESEAEGGRSQKGETVTNNSAEVPKPDVLKPQPEVKEPETSAAAEVNKNGTVGKKLNKRSQKKQKREAGDKKPKKDEGCTESEAEGGRPHKGETVTNNSVEVAKPDVLKPQPEVKEPETSAAAEMDKNGTVGGKLNKREQETQSQGAGDRMPEKDEGCTEKDLEGAGPQKGAEIPKHDILKPQPEEKEPQASAGKSVPDLSAQKTNQTARKKRKAVEESSMSFEVDGSDAAVNETHTDESNKRKFSRKKPQVSYAEKRGNGDSVIPPTKKMKSGCEVESDVNTKQTDENNTSPELADKGKAKESEDSGKKNILSAKNKEIESCDRNGEDEALSSKMGEVENGHRASENGNTLDIPDPEFNVFEDERKPENFAVNQVWSTCDSRDGMPRRYARVRKVLASDLKLRVTYLKPVQENNDESIPVAWGKFNNGETKDVENRSFFSGQMLHSVCNRVVSIYPRKGEIWAMFSDWDEESSTLENHELPYKYDFVEIVNDFKEEAGIGAAYLGKVKGFVSLFQREAKNTVCQVQFAPERMLRFSHKVPAVKMTGMEKEGVPAGSYELDPTALPKDIFQAEAVNVEMDSETMKGKADSPDPEAPETEVNAKPVPEIVPSPPRKRQKSDDDGGCSNRDKVCSTSVSIGKGEATKANDSSSSQVSKKSAPTGSRKSGEASDAFKLRKSPRLQTTPSQQIEEKKSAKQGDKINPPKTTDKVLVTDSLGINKSSKGIQQQVERQVGEGSKKRGRDGELPSSSKQNDLPAQLDGSTNRSLETTPASSSCKTPQRNAFDFNNERSVDKFRRDQIWAIYSDDKGMPTEYVKVKKVETKPEVVLHVAHMELCPPSTEPVTRPVSCGEFKMETGKPKTLPLTSFSHRLKPFDSKQKIVKVYPRKGDIWALRKSCDSTEAEHDIVEVVEGYCEGKSIKAMALTAKGFSSIYTRKHGSHVSSLVVPKAEMSRFSHQVPAVKQEKRATRLAEGGYWELDPAAIPPPTTIVID</sequence>
<feature type="compositionally biased region" description="Basic residues" evidence="1">
    <location>
        <begin position="470"/>
        <end position="487"/>
    </location>
</feature>
<feature type="compositionally biased region" description="Basic and acidic residues" evidence="1">
    <location>
        <begin position="1225"/>
        <end position="1238"/>
    </location>
</feature>